<dbReference type="EMBL" id="PVTJ01000011">
    <property type="protein sequence ID" value="PRY56048.1"/>
    <property type="molecule type" value="Genomic_DNA"/>
</dbReference>
<keyword evidence="2" id="KW-0805">Transcription regulation</keyword>
<evidence type="ECO:0000313" key="9">
    <source>
        <dbReference type="Proteomes" id="UP000238176"/>
    </source>
</evidence>
<dbReference type="InterPro" id="IPR016032">
    <property type="entry name" value="Sig_transdc_resp-reg_C-effctor"/>
</dbReference>
<dbReference type="AlphaFoldDB" id="A0A2T0UDW6"/>
<keyword evidence="9" id="KW-1185">Reference proteome</keyword>
<dbReference type="SUPFAM" id="SSF48452">
    <property type="entry name" value="TPR-like"/>
    <property type="match status" value="2"/>
</dbReference>
<dbReference type="InterPro" id="IPR001867">
    <property type="entry name" value="OmpR/PhoB-type_DNA-bd"/>
</dbReference>
<dbReference type="SMART" id="SM01043">
    <property type="entry name" value="BTAD"/>
    <property type="match status" value="1"/>
</dbReference>
<dbReference type="Gene3D" id="1.25.40.10">
    <property type="entry name" value="Tetratricopeptide repeat domain"/>
    <property type="match status" value="2"/>
</dbReference>
<dbReference type="InterPro" id="IPR027417">
    <property type="entry name" value="P-loop_NTPase"/>
</dbReference>
<dbReference type="InterPro" id="IPR036388">
    <property type="entry name" value="WH-like_DNA-bd_sf"/>
</dbReference>
<dbReference type="PANTHER" id="PTHR35807">
    <property type="entry name" value="TRANSCRIPTIONAL REGULATOR REDD-RELATED"/>
    <property type="match status" value="1"/>
</dbReference>
<evidence type="ECO:0000259" key="6">
    <source>
        <dbReference type="SMART" id="SM00862"/>
    </source>
</evidence>
<dbReference type="SUPFAM" id="SSF52540">
    <property type="entry name" value="P-loop containing nucleoside triphosphate hydrolases"/>
    <property type="match status" value="1"/>
</dbReference>
<dbReference type="SMART" id="SM00028">
    <property type="entry name" value="TPR"/>
    <property type="match status" value="4"/>
</dbReference>
<dbReference type="InterPro" id="IPR005158">
    <property type="entry name" value="BTAD"/>
</dbReference>
<dbReference type="SMART" id="SM00862">
    <property type="entry name" value="Trans_reg_C"/>
    <property type="match status" value="1"/>
</dbReference>
<evidence type="ECO:0000256" key="1">
    <source>
        <dbReference type="ARBA" id="ARBA00005820"/>
    </source>
</evidence>
<feature type="repeat" description="TPR" evidence="5">
    <location>
        <begin position="767"/>
        <end position="800"/>
    </location>
</feature>
<dbReference type="GO" id="GO:0003677">
    <property type="term" value="F:DNA binding"/>
    <property type="evidence" value="ECO:0007669"/>
    <property type="project" value="UniProtKB-KW"/>
</dbReference>
<evidence type="ECO:0000256" key="2">
    <source>
        <dbReference type="ARBA" id="ARBA00023015"/>
    </source>
</evidence>
<comment type="caution">
    <text evidence="8">The sequence shown here is derived from an EMBL/GenBank/DDBJ whole genome shotgun (WGS) entry which is preliminary data.</text>
</comment>
<dbReference type="OrthoDB" id="7628974at2"/>
<dbReference type="Pfam" id="PF03704">
    <property type="entry name" value="BTAD"/>
    <property type="match status" value="1"/>
</dbReference>
<keyword evidence="5" id="KW-0802">TPR repeat</keyword>
<feature type="domain" description="Bacterial transcriptional activator" evidence="7">
    <location>
        <begin position="114"/>
        <end position="257"/>
    </location>
</feature>
<evidence type="ECO:0000259" key="7">
    <source>
        <dbReference type="SMART" id="SM01043"/>
    </source>
</evidence>
<dbReference type="Pfam" id="PF13424">
    <property type="entry name" value="TPR_12"/>
    <property type="match status" value="2"/>
</dbReference>
<dbReference type="PANTHER" id="PTHR35807:SF1">
    <property type="entry name" value="TRANSCRIPTIONAL REGULATOR REDD"/>
    <property type="match status" value="1"/>
</dbReference>
<evidence type="ECO:0000313" key="8">
    <source>
        <dbReference type="EMBL" id="PRY56048.1"/>
    </source>
</evidence>
<feature type="repeat" description="TPR" evidence="5">
    <location>
        <begin position="846"/>
        <end position="879"/>
    </location>
</feature>
<dbReference type="Gene3D" id="3.40.50.300">
    <property type="entry name" value="P-loop containing nucleotide triphosphate hydrolases"/>
    <property type="match status" value="1"/>
</dbReference>
<dbReference type="PROSITE" id="PS50005">
    <property type="entry name" value="TPR"/>
    <property type="match status" value="2"/>
</dbReference>
<reference evidence="8 9" key="1">
    <citation type="submission" date="2018-03" db="EMBL/GenBank/DDBJ databases">
        <title>Genomic Encyclopedia of Type Strains, Phase III (KMG-III): the genomes of soil and plant-associated and newly described type strains.</title>
        <authorList>
            <person name="Whitman W."/>
        </authorList>
    </citation>
    <scope>NUCLEOTIDE SEQUENCE [LARGE SCALE GENOMIC DNA]</scope>
    <source>
        <strain evidence="8 9">CGMCC 4.7067</strain>
    </source>
</reference>
<evidence type="ECO:0000256" key="5">
    <source>
        <dbReference type="PROSITE-ProRule" id="PRU00339"/>
    </source>
</evidence>
<dbReference type="InterPro" id="IPR019734">
    <property type="entry name" value="TPR_rpt"/>
</dbReference>
<name>A0A2T0UDW6_9ACTN</name>
<keyword evidence="3 8" id="KW-0238">DNA-binding</keyword>
<keyword evidence="4" id="KW-0804">Transcription</keyword>
<accession>A0A2T0UDW6</accession>
<dbReference type="PRINTS" id="PR00364">
    <property type="entry name" value="DISEASERSIST"/>
</dbReference>
<dbReference type="SUPFAM" id="SSF46894">
    <property type="entry name" value="C-terminal effector domain of the bipartite response regulators"/>
    <property type="match status" value="1"/>
</dbReference>
<dbReference type="Gene3D" id="1.10.10.10">
    <property type="entry name" value="Winged helix-like DNA-binding domain superfamily/Winged helix DNA-binding domain"/>
    <property type="match status" value="1"/>
</dbReference>
<dbReference type="Proteomes" id="UP000238176">
    <property type="component" value="Unassembled WGS sequence"/>
</dbReference>
<evidence type="ECO:0000256" key="4">
    <source>
        <dbReference type="ARBA" id="ARBA00023163"/>
    </source>
</evidence>
<sequence length="933" mass="100634">MGGMPETTAPASPSAAVEFGVLGPLRVALGGTELELTAPRLRTFLAALVVKAGAKVGVNELADAVWGADLPRNPRRAVQLCAVRVRAQLERIDAAHLVATCPDGYRLDVPADRTDVGRMRRRIAEADAAAGDGARELAAVAAALGEWRGEALADVPSEALHREVVPGLTEQRLALIERRAALLLHDGNPADLVDELVALTARYPLRERLWAALMEALHRSGRRGEALDAYHRYSRLLRDELGIDPSEAVLALHKSILTSRTETEPDAATPLAVPRQLPSDTVAFTGRAAELAGLDALLAAKDDSSGPLVGVVTGTAGIGKTSLAVHWARGVADEFPDGQLFANLRGYHREQALPPHRVLARFMRALGVRGEDVPEDPDELAAAYRSAMDGRRMLIVLDNANSSDQVRPLLPGSAGCLVLVTSRDVLMGLIAEEGAAQIGLELPTLAESRRLLSRRIGRERLAAESGAADDIIAASARLPLALAIAAAQAVANRGTRLSTLAEQLRAGLDAFGAPSTETDVRAVFSWSYRSLSPDAARLLRLLGLHPGPDLTAAAAASLCDCAPASAARRVDELVRVNLLMEPAPGRYALHDLMREYSTELLHVEASEADRNDAARRILDHYLHTGHVAATILNPQRASLSLGEPPAVAHPETVADHDAAMAWFAAEAEVLLTLVDWAVARGDDRSAWQLAMILVGYFELQGAWSQWIASQQVALEAAERLADPALEAYSHRGVGRAHARMRRGDDAERHFTRSMELYRDLGDLKGESLVLTNLAILYSGRDDYVRALEHARRALELEERLEDTDSATTLNLVAWFLAHVGEQESALDHGLRARAGFQRIADPLGEAAALDTIGFVHHQLGRFSAAIDTFQEAIRLNRQLGNRYDTAVCLLNLGDSQAASGNRGAARESWRQAETVLDELQHPDVDEARKRLAE</sequence>
<proteinExistence type="inferred from homology"/>
<dbReference type="InterPro" id="IPR051677">
    <property type="entry name" value="AfsR-DnrI-RedD_regulator"/>
</dbReference>
<dbReference type="CDD" id="cd15831">
    <property type="entry name" value="BTAD"/>
    <property type="match status" value="1"/>
</dbReference>
<feature type="domain" description="OmpR/PhoB-type" evidence="6">
    <location>
        <begin position="31"/>
        <end position="107"/>
    </location>
</feature>
<dbReference type="GO" id="GO:0043531">
    <property type="term" value="F:ADP binding"/>
    <property type="evidence" value="ECO:0007669"/>
    <property type="project" value="InterPro"/>
</dbReference>
<comment type="similarity">
    <text evidence="1">Belongs to the AfsR/DnrI/RedD regulatory family.</text>
</comment>
<dbReference type="GO" id="GO:0006355">
    <property type="term" value="P:regulation of DNA-templated transcription"/>
    <property type="evidence" value="ECO:0007669"/>
    <property type="project" value="InterPro"/>
</dbReference>
<protein>
    <submittedName>
        <fullName evidence="8">DNA-binding SARP family transcriptional activator</fullName>
    </submittedName>
</protein>
<dbReference type="GO" id="GO:0000160">
    <property type="term" value="P:phosphorelay signal transduction system"/>
    <property type="evidence" value="ECO:0007669"/>
    <property type="project" value="InterPro"/>
</dbReference>
<dbReference type="InterPro" id="IPR011990">
    <property type="entry name" value="TPR-like_helical_dom_sf"/>
</dbReference>
<gene>
    <name evidence="8" type="ORF">B0I28_111154</name>
</gene>
<evidence type="ECO:0000256" key="3">
    <source>
        <dbReference type="ARBA" id="ARBA00023125"/>
    </source>
</evidence>
<organism evidence="8 9">
    <name type="scientific">Glycomyces artemisiae</name>
    <dbReference type="NCBI Taxonomy" id="1076443"/>
    <lineage>
        <taxon>Bacteria</taxon>
        <taxon>Bacillati</taxon>
        <taxon>Actinomycetota</taxon>
        <taxon>Actinomycetes</taxon>
        <taxon>Glycomycetales</taxon>
        <taxon>Glycomycetaceae</taxon>
        <taxon>Glycomyces</taxon>
    </lineage>
</organism>